<keyword evidence="2" id="KW-0812">Transmembrane</keyword>
<sequence>MHKNNFFKLGLLVSTCVHFSLIIFFPLWRYTPPPEPVVYEVALIKVEPKKLEVKKAPVAPSEPKVEVKAVAKLSPVEIAVRPSQSIPVLTPHARVESKVKIPFPIVSFEPASPVKIEGITYKKEMEVKKPLQHLPAHYKPLPIKAPSPVQGEVPSFKPSTGEEEGKTVGTGIKEPIGITFKGLGSRKPERTPQPTYPPEMEQR</sequence>
<gene>
    <name evidence="3" type="ORF">DRJ04_05655</name>
</gene>
<feature type="transmembrane region" description="Helical" evidence="2">
    <location>
        <begin position="9"/>
        <end position="28"/>
    </location>
</feature>
<evidence type="ECO:0000256" key="2">
    <source>
        <dbReference type="SAM" id="Phobius"/>
    </source>
</evidence>
<evidence type="ECO:0000313" key="4">
    <source>
        <dbReference type="Proteomes" id="UP000280417"/>
    </source>
</evidence>
<dbReference type="EMBL" id="QMQA01000144">
    <property type="protein sequence ID" value="RLE12717.1"/>
    <property type="molecule type" value="Genomic_DNA"/>
</dbReference>
<evidence type="ECO:0000256" key="1">
    <source>
        <dbReference type="SAM" id="MobiDB-lite"/>
    </source>
</evidence>
<name>A0A662DDW4_UNCAE</name>
<evidence type="ECO:0000313" key="3">
    <source>
        <dbReference type="EMBL" id="RLE12717.1"/>
    </source>
</evidence>
<feature type="non-terminal residue" evidence="3">
    <location>
        <position position="203"/>
    </location>
</feature>
<keyword evidence="2" id="KW-1133">Transmembrane helix</keyword>
<proteinExistence type="predicted"/>
<reference evidence="3 4" key="1">
    <citation type="submission" date="2018-06" db="EMBL/GenBank/DDBJ databases">
        <title>Extensive metabolic versatility and redundancy in microbially diverse, dynamic hydrothermal sediments.</title>
        <authorList>
            <person name="Dombrowski N."/>
            <person name="Teske A."/>
            <person name="Baker B.J."/>
        </authorList>
    </citation>
    <scope>NUCLEOTIDE SEQUENCE [LARGE SCALE GENOMIC DNA]</scope>
    <source>
        <strain evidence="3">B3_G15</strain>
    </source>
</reference>
<dbReference type="AlphaFoldDB" id="A0A662DDW4"/>
<dbReference type="Proteomes" id="UP000280417">
    <property type="component" value="Unassembled WGS sequence"/>
</dbReference>
<accession>A0A662DDW4</accession>
<organism evidence="3 4">
    <name type="scientific">Aerophobetes bacterium</name>
    <dbReference type="NCBI Taxonomy" id="2030807"/>
    <lineage>
        <taxon>Bacteria</taxon>
        <taxon>Candidatus Aerophobota</taxon>
    </lineage>
</organism>
<comment type="caution">
    <text evidence="3">The sequence shown here is derived from an EMBL/GenBank/DDBJ whole genome shotgun (WGS) entry which is preliminary data.</text>
</comment>
<keyword evidence="2" id="KW-0472">Membrane</keyword>
<protein>
    <submittedName>
        <fullName evidence="3">Uncharacterized protein</fullName>
    </submittedName>
</protein>
<feature type="region of interest" description="Disordered" evidence="1">
    <location>
        <begin position="139"/>
        <end position="203"/>
    </location>
</feature>